<evidence type="ECO:0000256" key="10">
    <source>
        <dbReference type="ARBA" id="ARBA00022917"/>
    </source>
</evidence>
<dbReference type="PROSITE" id="PS50862">
    <property type="entry name" value="AA_TRNA_LIGASE_II"/>
    <property type="match status" value="1"/>
</dbReference>
<dbReference type="SUPFAM" id="SSF55186">
    <property type="entry name" value="ThrRS/AlaRS common domain"/>
    <property type="match status" value="1"/>
</dbReference>
<comment type="similarity">
    <text evidence="1 13">Belongs to the class-II aminoacyl-tRNA synthetase family.</text>
</comment>
<dbReference type="InterPro" id="IPR006195">
    <property type="entry name" value="aa-tRNA-synth_II"/>
</dbReference>
<dbReference type="Gene3D" id="3.40.50.800">
    <property type="entry name" value="Anticodon-binding domain"/>
    <property type="match status" value="1"/>
</dbReference>
<keyword evidence="5 13" id="KW-0479">Metal-binding</keyword>
<dbReference type="SUPFAM" id="SSF55681">
    <property type="entry name" value="Class II aaRS and biotin synthetases"/>
    <property type="match status" value="1"/>
</dbReference>
<gene>
    <name evidence="13 16" type="primary">thrS</name>
    <name evidence="16" type="ORF">GCM10008101_04870</name>
</gene>
<evidence type="ECO:0000256" key="5">
    <source>
        <dbReference type="ARBA" id="ARBA00022723"/>
    </source>
</evidence>
<evidence type="ECO:0000256" key="2">
    <source>
        <dbReference type="ARBA" id="ARBA00022490"/>
    </source>
</evidence>
<dbReference type="InterPro" id="IPR004095">
    <property type="entry name" value="TGS"/>
</dbReference>
<dbReference type="InterPro" id="IPR002320">
    <property type="entry name" value="Thr-tRNA-ligase_IIa"/>
</dbReference>
<dbReference type="InterPro" id="IPR002314">
    <property type="entry name" value="aa-tRNA-synt_IIb"/>
</dbReference>
<keyword evidence="9 13" id="KW-0694">RNA-binding</keyword>
<organism evidence="16 17">
    <name type="scientific">Cognatilysobacter xinjiangensis</name>
    <dbReference type="NCBI Taxonomy" id="546892"/>
    <lineage>
        <taxon>Bacteria</taxon>
        <taxon>Pseudomonadati</taxon>
        <taxon>Pseudomonadota</taxon>
        <taxon>Gammaproteobacteria</taxon>
        <taxon>Lysobacterales</taxon>
        <taxon>Lysobacteraceae</taxon>
        <taxon>Cognatilysobacter</taxon>
    </lineage>
</organism>
<comment type="subunit">
    <text evidence="13">Homodimer.</text>
</comment>
<keyword evidence="3 13" id="KW-0820">tRNA-binding</keyword>
<comment type="cofactor">
    <cofactor evidence="13">
        <name>Zn(2+)</name>
        <dbReference type="ChEBI" id="CHEBI:29105"/>
    </cofactor>
    <text evidence="13">Binds 1 zinc ion per subunit.</text>
</comment>
<feature type="binding site" evidence="13">
    <location>
        <position position="510"/>
    </location>
    <ligand>
        <name>Zn(2+)</name>
        <dbReference type="ChEBI" id="CHEBI:29105"/>
        <note>catalytic</note>
    </ligand>
</feature>
<evidence type="ECO:0000259" key="15">
    <source>
        <dbReference type="PROSITE" id="PS51880"/>
    </source>
</evidence>
<dbReference type="Gene3D" id="3.10.20.30">
    <property type="match status" value="1"/>
</dbReference>
<dbReference type="Proteomes" id="UP000643403">
    <property type="component" value="Unassembled WGS sequence"/>
</dbReference>
<feature type="binding site" evidence="13">
    <location>
        <position position="384"/>
    </location>
    <ligand>
        <name>Zn(2+)</name>
        <dbReference type="ChEBI" id="CHEBI:29105"/>
        <note>catalytic</note>
    </ligand>
</feature>
<evidence type="ECO:0000256" key="7">
    <source>
        <dbReference type="ARBA" id="ARBA00022833"/>
    </source>
</evidence>
<feature type="domain" description="TGS" evidence="15">
    <location>
        <begin position="1"/>
        <end position="61"/>
    </location>
</feature>
<comment type="subcellular location">
    <subcellularLocation>
        <location evidence="13">Cytoplasm</location>
    </subcellularLocation>
</comment>
<feature type="domain" description="Aminoacyl-transfer RNA synthetases class-II family profile" evidence="14">
    <location>
        <begin position="242"/>
        <end position="533"/>
    </location>
</feature>
<dbReference type="InterPro" id="IPR036621">
    <property type="entry name" value="Anticodon-bd_dom_sf"/>
</dbReference>
<dbReference type="PANTHER" id="PTHR11451">
    <property type="entry name" value="THREONINE-TRNA LIGASE"/>
    <property type="match status" value="1"/>
</dbReference>
<dbReference type="EMBL" id="BMXY01000001">
    <property type="protein sequence ID" value="GGZ54609.1"/>
    <property type="molecule type" value="Genomic_DNA"/>
</dbReference>
<keyword evidence="11 13" id="KW-0030">Aminoacyl-tRNA synthetase</keyword>
<keyword evidence="17" id="KW-1185">Reference proteome</keyword>
<keyword evidence="8 13" id="KW-0067">ATP-binding</keyword>
<evidence type="ECO:0000313" key="17">
    <source>
        <dbReference type="Proteomes" id="UP000643403"/>
    </source>
</evidence>
<feature type="binding site" evidence="13">
    <location>
        <position position="333"/>
    </location>
    <ligand>
        <name>Zn(2+)</name>
        <dbReference type="ChEBI" id="CHEBI:29105"/>
        <note>catalytic</note>
    </ligand>
</feature>
<dbReference type="InterPro" id="IPR047246">
    <property type="entry name" value="ThrRS_anticodon"/>
</dbReference>
<dbReference type="Gene3D" id="3.30.980.10">
    <property type="entry name" value="Threonyl-trna Synthetase, Chain A, domain 2"/>
    <property type="match status" value="1"/>
</dbReference>
<sequence>MIAITLPDGSRREFDHPVSVAEVAASIGPGLAKSTVAGEVDGKLVDACDVIDHDAKLRIITPKDPEGVEIIRHSCAHLVGHAVKQLYPEAKMVIGPVIEEGFYYDIWSERPFTPDDLAAIEKRMAELIDKDYDVIKKMTPREEVIATFKARGEDYKLRLIEDMPDQTQMGLYHHEEYVDMCRGPHVPNTRFLKAFKLTRISGAYWRGDSKNEQLQRIYGTAWADAKQLKAYIQRIEEAEKRDHRKIGKQQDLFHLQEEGPGLIFWHPKGWSIWQVVEQYMRRVYRESGYQEVRCPQILDVSLWQKSGHWDNYKDNMFFTESEKRTYALKPMNCPGHVQVFNQGLHSYRDLPIRYGEFGACHRNEPSGALHGILRVRGFTQDDGHVFCTEDQIEAEVRAFHAQALKVYSDFGFTDIQIKIALRPDNRLGDDATWDKAENALREALRAAGVEWEELPGEGAFYGPKIEYHLRDAIGRTWQLGTMQVDFMMPGRLGAEYVDEASQRRHPVMLHRAIVGSMERFIGILIEHHAGVFPSWLAPVQAVVMNITDAQGDWVEEVRKSLVNQGFRVHSDLRNEKIGYKIREHTLQRVPYLLVVGDREKENGMIAVRTRGGEDLGSMTVDQFAARLQGEAL</sequence>
<dbReference type="Pfam" id="PF02824">
    <property type="entry name" value="TGS"/>
    <property type="match status" value="1"/>
</dbReference>
<evidence type="ECO:0000256" key="11">
    <source>
        <dbReference type="ARBA" id="ARBA00023146"/>
    </source>
</evidence>
<dbReference type="CDD" id="cd00860">
    <property type="entry name" value="ThrRS_anticodon"/>
    <property type="match status" value="1"/>
</dbReference>
<feature type="region of interest" description="Catalytic" evidence="13">
    <location>
        <begin position="242"/>
        <end position="533"/>
    </location>
</feature>
<dbReference type="PROSITE" id="PS51880">
    <property type="entry name" value="TGS"/>
    <property type="match status" value="1"/>
</dbReference>
<accession>A0ABQ3BQP3</accession>
<dbReference type="CDD" id="cd01667">
    <property type="entry name" value="TGS_ThrRS"/>
    <property type="match status" value="1"/>
</dbReference>
<dbReference type="SUPFAM" id="SSF81271">
    <property type="entry name" value="TGS-like"/>
    <property type="match status" value="1"/>
</dbReference>
<dbReference type="InterPro" id="IPR004154">
    <property type="entry name" value="Anticodon-bd"/>
</dbReference>
<evidence type="ECO:0000256" key="12">
    <source>
        <dbReference type="ARBA" id="ARBA00049515"/>
    </source>
</evidence>
<evidence type="ECO:0000256" key="8">
    <source>
        <dbReference type="ARBA" id="ARBA00022840"/>
    </source>
</evidence>
<dbReference type="InterPro" id="IPR012676">
    <property type="entry name" value="TGS-like"/>
</dbReference>
<evidence type="ECO:0000256" key="1">
    <source>
        <dbReference type="ARBA" id="ARBA00008226"/>
    </source>
</evidence>
<dbReference type="InterPro" id="IPR012947">
    <property type="entry name" value="tRNA_SAD"/>
</dbReference>
<keyword evidence="2 13" id="KW-0963">Cytoplasm</keyword>
<dbReference type="PANTHER" id="PTHR11451:SF44">
    <property type="entry name" value="THREONINE--TRNA LIGASE, CHLOROPLASTIC_MITOCHONDRIAL 2"/>
    <property type="match status" value="1"/>
</dbReference>
<evidence type="ECO:0000256" key="4">
    <source>
        <dbReference type="ARBA" id="ARBA00022598"/>
    </source>
</evidence>
<keyword evidence="6 13" id="KW-0547">Nucleotide-binding</keyword>
<evidence type="ECO:0000256" key="13">
    <source>
        <dbReference type="HAMAP-Rule" id="MF_00184"/>
    </source>
</evidence>
<keyword evidence="4 13" id="KW-0436">Ligase</keyword>
<dbReference type="Pfam" id="PF03129">
    <property type="entry name" value="HGTP_anticodon"/>
    <property type="match status" value="1"/>
</dbReference>
<dbReference type="GO" id="GO:0016874">
    <property type="term" value="F:ligase activity"/>
    <property type="evidence" value="ECO:0007669"/>
    <property type="project" value="UniProtKB-KW"/>
</dbReference>
<dbReference type="EC" id="6.1.1.3" evidence="13"/>
<dbReference type="Gene3D" id="3.30.930.10">
    <property type="entry name" value="Bira Bifunctional Protein, Domain 2"/>
    <property type="match status" value="1"/>
</dbReference>
<proteinExistence type="inferred from homology"/>
<dbReference type="InterPro" id="IPR018163">
    <property type="entry name" value="Thr/Ala-tRNA-synth_IIc_edit"/>
</dbReference>
<keyword evidence="10 13" id="KW-0648">Protein biosynthesis</keyword>
<comment type="caution">
    <text evidence="16">The sequence shown here is derived from an EMBL/GenBank/DDBJ whole genome shotgun (WGS) entry which is preliminary data.</text>
</comment>
<dbReference type="CDD" id="cd00771">
    <property type="entry name" value="ThrRS_core"/>
    <property type="match status" value="1"/>
</dbReference>
<dbReference type="SUPFAM" id="SSF52954">
    <property type="entry name" value="Class II aaRS ABD-related"/>
    <property type="match status" value="1"/>
</dbReference>
<dbReference type="HAMAP" id="MF_00184">
    <property type="entry name" value="Thr_tRNA_synth"/>
    <property type="match status" value="1"/>
</dbReference>
<dbReference type="Pfam" id="PF07973">
    <property type="entry name" value="tRNA_SAD"/>
    <property type="match status" value="1"/>
</dbReference>
<evidence type="ECO:0000256" key="6">
    <source>
        <dbReference type="ARBA" id="ARBA00022741"/>
    </source>
</evidence>
<protein>
    <recommendedName>
        <fullName evidence="13">Threonine--tRNA ligase</fullName>
        <ecNumber evidence="13">6.1.1.3</ecNumber>
    </recommendedName>
    <alternativeName>
        <fullName evidence="13">Threonyl-tRNA synthetase</fullName>
        <shortName evidence="13">ThrRS</shortName>
    </alternativeName>
</protein>
<name>A0ABQ3BQP3_9GAMM</name>
<reference evidence="17" key="1">
    <citation type="journal article" date="2019" name="Int. J. Syst. Evol. Microbiol.">
        <title>The Global Catalogue of Microorganisms (GCM) 10K type strain sequencing project: providing services to taxonomists for standard genome sequencing and annotation.</title>
        <authorList>
            <consortium name="The Broad Institute Genomics Platform"/>
            <consortium name="The Broad Institute Genome Sequencing Center for Infectious Disease"/>
            <person name="Wu L."/>
            <person name="Ma J."/>
        </authorList>
    </citation>
    <scope>NUCLEOTIDE SEQUENCE [LARGE SCALE GENOMIC DNA]</scope>
    <source>
        <strain evidence="17">KCTC 22558</strain>
    </source>
</reference>
<keyword evidence="7 13" id="KW-0862">Zinc</keyword>
<evidence type="ECO:0000259" key="14">
    <source>
        <dbReference type="PROSITE" id="PS50862"/>
    </source>
</evidence>
<dbReference type="Pfam" id="PF00587">
    <property type="entry name" value="tRNA-synt_2b"/>
    <property type="match status" value="1"/>
</dbReference>
<dbReference type="RefSeq" id="WP_189446736.1">
    <property type="nucleotide sequence ID" value="NZ_BMXY01000001.1"/>
</dbReference>
<comment type="catalytic activity">
    <reaction evidence="12 13">
        <text>tRNA(Thr) + L-threonine + ATP = L-threonyl-tRNA(Thr) + AMP + diphosphate + H(+)</text>
        <dbReference type="Rhea" id="RHEA:24624"/>
        <dbReference type="Rhea" id="RHEA-COMP:9670"/>
        <dbReference type="Rhea" id="RHEA-COMP:9704"/>
        <dbReference type="ChEBI" id="CHEBI:15378"/>
        <dbReference type="ChEBI" id="CHEBI:30616"/>
        <dbReference type="ChEBI" id="CHEBI:33019"/>
        <dbReference type="ChEBI" id="CHEBI:57926"/>
        <dbReference type="ChEBI" id="CHEBI:78442"/>
        <dbReference type="ChEBI" id="CHEBI:78534"/>
        <dbReference type="ChEBI" id="CHEBI:456215"/>
        <dbReference type="EC" id="6.1.1.3"/>
    </reaction>
</comment>
<evidence type="ECO:0000313" key="16">
    <source>
        <dbReference type="EMBL" id="GGZ54609.1"/>
    </source>
</evidence>
<dbReference type="InterPro" id="IPR033728">
    <property type="entry name" value="ThrRS_core"/>
</dbReference>
<dbReference type="PRINTS" id="PR01047">
    <property type="entry name" value="TRNASYNTHTHR"/>
</dbReference>
<dbReference type="InterPro" id="IPR045864">
    <property type="entry name" value="aa-tRNA-synth_II/BPL/LPL"/>
</dbReference>
<dbReference type="Gene3D" id="3.30.54.20">
    <property type="match status" value="1"/>
</dbReference>
<dbReference type="NCBIfam" id="TIGR00418">
    <property type="entry name" value="thrS"/>
    <property type="match status" value="1"/>
</dbReference>
<evidence type="ECO:0000256" key="9">
    <source>
        <dbReference type="ARBA" id="ARBA00022884"/>
    </source>
</evidence>
<evidence type="ECO:0000256" key="3">
    <source>
        <dbReference type="ARBA" id="ARBA00022555"/>
    </source>
</evidence>
<dbReference type="InterPro" id="IPR012675">
    <property type="entry name" value="Beta-grasp_dom_sf"/>
</dbReference>
<dbReference type="SMART" id="SM00863">
    <property type="entry name" value="tRNA_SAD"/>
    <property type="match status" value="1"/>
</dbReference>